<dbReference type="GO" id="GO:0005789">
    <property type="term" value="C:endoplasmic reticulum membrane"/>
    <property type="evidence" value="ECO:0000318"/>
    <property type="project" value="GO_Central"/>
</dbReference>
<evidence type="ECO:0000256" key="2">
    <source>
        <dbReference type="ARBA" id="ARBA00022692"/>
    </source>
</evidence>
<evidence type="ECO:0000256" key="6">
    <source>
        <dbReference type="ARBA" id="ARBA00023136"/>
    </source>
</evidence>
<dbReference type="InterPro" id="IPR051417">
    <property type="entry name" value="SDr/BOS_complex"/>
</dbReference>
<evidence type="ECO:0000259" key="8">
    <source>
        <dbReference type="Pfam" id="PF22898"/>
    </source>
</evidence>
<feature type="domain" description="NOMO-like ninth beta-sandwich" evidence="9">
    <location>
        <begin position="641"/>
        <end position="705"/>
    </location>
</feature>
<dbReference type="InterPro" id="IPR055073">
    <property type="entry name" value="NOMO1-like_9th"/>
</dbReference>
<dbReference type="InterPro" id="IPR013784">
    <property type="entry name" value="Carb-bd-like_fold"/>
</dbReference>
<dbReference type="VEuPathDB" id="TrichDB:TVAGG3_0212340"/>
<proteinExistence type="predicted"/>
<keyword evidence="11" id="KW-1185">Reference proteome</keyword>
<dbReference type="Gene3D" id="2.60.40.1120">
    <property type="entry name" value="Carboxypeptidase-like, regulatory domain"/>
    <property type="match status" value="1"/>
</dbReference>
<keyword evidence="3" id="KW-0732">Signal</keyword>
<evidence type="ECO:0000313" key="10">
    <source>
        <dbReference type="EMBL" id="EAX96889.1"/>
    </source>
</evidence>
<name>A2FDX1_TRIV3</name>
<evidence type="ECO:0000256" key="4">
    <source>
        <dbReference type="ARBA" id="ARBA00022824"/>
    </source>
</evidence>
<evidence type="ECO:0000256" key="7">
    <source>
        <dbReference type="SAM" id="Phobius"/>
    </source>
</evidence>
<dbReference type="AlphaFoldDB" id="A2FDX1"/>
<dbReference type="PANTHER" id="PTHR23303:SF14">
    <property type="entry name" value="BOS COMPLEX SUBUNIT NOMO1-RELATED"/>
    <property type="match status" value="1"/>
</dbReference>
<evidence type="ECO:0000256" key="5">
    <source>
        <dbReference type="ARBA" id="ARBA00022989"/>
    </source>
</evidence>
<dbReference type="OMA" id="NQYTIHA"/>
<dbReference type="InterPro" id="IPR008969">
    <property type="entry name" value="CarboxyPept-like_regulatory"/>
</dbReference>
<organism evidence="10 11">
    <name type="scientific">Trichomonas vaginalis (strain ATCC PRA-98 / G3)</name>
    <dbReference type="NCBI Taxonomy" id="412133"/>
    <lineage>
        <taxon>Eukaryota</taxon>
        <taxon>Metamonada</taxon>
        <taxon>Parabasalia</taxon>
        <taxon>Trichomonadida</taxon>
        <taxon>Trichomonadidae</taxon>
        <taxon>Trichomonas</taxon>
    </lineage>
</organism>
<dbReference type="PANTHER" id="PTHR23303">
    <property type="entry name" value="CARBOXYPEPTIDASE REGULATORY REGION-CONTAINING"/>
    <property type="match status" value="1"/>
</dbReference>
<keyword evidence="6 7" id="KW-0472">Membrane</keyword>
<feature type="domain" description="NOMO-like N-terminal beta-sandwich" evidence="8">
    <location>
        <begin position="35"/>
        <end position="96"/>
    </location>
</feature>
<feature type="transmembrane region" description="Helical" evidence="7">
    <location>
        <begin position="991"/>
        <end position="1014"/>
    </location>
</feature>
<evidence type="ECO:0000259" key="9">
    <source>
        <dbReference type="Pfam" id="PF22902"/>
    </source>
</evidence>
<dbReference type="KEGG" id="tva:4754668"/>
<dbReference type="Proteomes" id="UP000001542">
    <property type="component" value="Unassembled WGS sequence"/>
</dbReference>
<accession>A2FDX1</accession>
<dbReference type="EMBL" id="DS113739">
    <property type="protein sequence ID" value="EAX96889.1"/>
    <property type="molecule type" value="Genomic_DNA"/>
</dbReference>
<dbReference type="RefSeq" id="XP_001309819.1">
    <property type="nucleotide sequence ID" value="XM_001309818.1"/>
</dbReference>
<keyword evidence="5 7" id="KW-1133">Transmembrane helix</keyword>
<dbReference type="InParanoid" id="A2FDX1"/>
<reference evidence="10" key="1">
    <citation type="submission" date="2006-10" db="EMBL/GenBank/DDBJ databases">
        <authorList>
            <person name="Amadeo P."/>
            <person name="Zhao Q."/>
            <person name="Wortman J."/>
            <person name="Fraser-Liggett C."/>
            <person name="Carlton J."/>
        </authorList>
    </citation>
    <scope>NUCLEOTIDE SEQUENCE</scope>
    <source>
        <strain evidence="10">G3</strain>
    </source>
</reference>
<gene>
    <name evidence="10" type="ORF">TVAG_133890</name>
</gene>
<dbReference type="Pfam" id="PF22902">
    <property type="entry name" value="NOMO1-like_9th"/>
    <property type="match status" value="1"/>
</dbReference>
<evidence type="ECO:0000256" key="1">
    <source>
        <dbReference type="ARBA" id="ARBA00004115"/>
    </source>
</evidence>
<evidence type="ECO:0000313" key="11">
    <source>
        <dbReference type="Proteomes" id="UP000001542"/>
    </source>
</evidence>
<dbReference type="GO" id="GO:0030246">
    <property type="term" value="F:carbohydrate binding"/>
    <property type="evidence" value="ECO:0007669"/>
    <property type="project" value="InterPro"/>
</dbReference>
<comment type="subcellular location">
    <subcellularLocation>
        <location evidence="1">Endoplasmic reticulum membrane</location>
        <topology evidence="1">Single-pass type I membrane protein</topology>
    </subcellularLocation>
</comment>
<protein>
    <submittedName>
        <fullName evidence="10">Uncharacterized protein</fullName>
    </submittedName>
</protein>
<dbReference type="InterPro" id="IPR055075">
    <property type="entry name" value="NOMO-like_N"/>
</dbReference>
<dbReference type="SUPFAM" id="SSF49452">
    <property type="entry name" value="Starch-binding domain-like"/>
    <property type="match status" value="1"/>
</dbReference>
<dbReference type="OrthoDB" id="10263633at2759"/>
<dbReference type="SUPFAM" id="SSF49464">
    <property type="entry name" value="Carboxypeptidase regulatory domain-like"/>
    <property type="match status" value="1"/>
</dbReference>
<evidence type="ECO:0000256" key="3">
    <source>
        <dbReference type="ARBA" id="ARBA00022729"/>
    </source>
</evidence>
<keyword evidence="2 7" id="KW-0812">Transmembrane</keyword>
<dbReference type="SMR" id="A2FDX1"/>
<dbReference type="eggNOG" id="KOG1948">
    <property type="taxonomic scope" value="Eukaryota"/>
</dbReference>
<sequence length="1023" mass="110860">MFNLLFISAIAAEDVGVGGFIKINFPYNGNNAELLSKLTVVVKTPQGSTVDEAEVQPSGYWLIPTPANHELVVSVRGPQGMVFSPATKNVNFPFNSDIDFQILGFAISGKITTRTSTGSIVHVSASLNVQVDQVDGNIHLTTTSSPDGTFSVGPVYSGKYTVQVKDAIADPQTIVVENDCAVCPPLLITDWPQNGKVVFPEGVTPRKIKLLLSGSAQREVETDSDGFFLLKNLNVGNYVLNSAEKGVSISQLSFSVTSSQLPTPLSLQFLGISISGSVKYPNGQPLAGVPLILLPANSKTTTNANGEFCFNSIQPTQTPSLRAELPFYTFNIPQIEAIQTLPIENLQITVQNAKISGTVECSSADLTFSGAISQSFTVTNKSFTVSAPFGKDVVVKAVSECGFESYEFTVQAPSDSIKFRSIKAKVTGSVQCINECSDLKLTMSNSQFKYQIPVDVNGHFEEEVDFGTYSLKLNHPSNQVWSDLVTSLQVTSKNVNANKVAVQKAYKFTVVSSHAMTVQCGEKTLSLQRGSNDVEVESTVISPADCHIFEATDLRENTRIIVSKIEREVVIKNDVAESKSEVFVNNKRIQAPYKFTQDLNELVTVQVAVAAPFYVEPSSLQVSVPKDCSGCGIQFEVIRGVEYSGRIFPPLEGVQVTASDSTGKIIGQTTTTAAGSFTLGSHPSNANITLSATKAGYNIIRHENSFDLDAEKLATISAEFSDEKAHGTLLALTRTDGFKMTTTVSGKSALFTNLAPGEYFVKPIKREHVFEPSMASFTLKDGADQQLHFSVIRSRFGISGEVKSISGRPEPDVEVTAHFSNGEKISDVTDVKGNFRLGNLLPNMSYTVTAAATGTSKAGRITPGSIVVELGEADYEGLKFNSIRPAKNYDVFGTVDIQPAMLDSLVVLLEKEGGIVVQDFKFQSQNTGFFFFTNCTDEKYNVRVASVRSGAEFSCPTVEVDRKRKDVEIKCEVKESNDVAFEIGSQLEASLAAFCLFALFIVLYNFKALSSSIASKFTERRRR</sequence>
<reference evidence="10" key="2">
    <citation type="journal article" date="2007" name="Science">
        <title>Draft genome sequence of the sexually transmitted pathogen Trichomonas vaginalis.</title>
        <authorList>
            <person name="Carlton J.M."/>
            <person name="Hirt R.P."/>
            <person name="Silva J.C."/>
            <person name="Delcher A.L."/>
            <person name="Schatz M."/>
            <person name="Zhao Q."/>
            <person name="Wortman J.R."/>
            <person name="Bidwell S.L."/>
            <person name="Alsmark U.C.M."/>
            <person name="Besteiro S."/>
            <person name="Sicheritz-Ponten T."/>
            <person name="Noel C.J."/>
            <person name="Dacks J.B."/>
            <person name="Foster P.G."/>
            <person name="Simillion C."/>
            <person name="Van de Peer Y."/>
            <person name="Miranda-Saavedra D."/>
            <person name="Barton G.J."/>
            <person name="Westrop G.D."/>
            <person name="Mueller S."/>
            <person name="Dessi D."/>
            <person name="Fiori P.L."/>
            <person name="Ren Q."/>
            <person name="Paulsen I."/>
            <person name="Zhang H."/>
            <person name="Bastida-Corcuera F.D."/>
            <person name="Simoes-Barbosa A."/>
            <person name="Brown M.T."/>
            <person name="Hayes R.D."/>
            <person name="Mukherjee M."/>
            <person name="Okumura C.Y."/>
            <person name="Schneider R."/>
            <person name="Smith A.J."/>
            <person name="Vanacova S."/>
            <person name="Villalvazo M."/>
            <person name="Haas B.J."/>
            <person name="Pertea M."/>
            <person name="Feldblyum T.V."/>
            <person name="Utterback T.R."/>
            <person name="Shu C.L."/>
            <person name="Osoegawa K."/>
            <person name="de Jong P.J."/>
            <person name="Hrdy I."/>
            <person name="Horvathova L."/>
            <person name="Zubacova Z."/>
            <person name="Dolezal P."/>
            <person name="Malik S.B."/>
            <person name="Logsdon J.M. Jr."/>
            <person name="Henze K."/>
            <person name="Gupta A."/>
            <person name="Wang C.C."/>
            <person name="Dunne R.L."/>
            <person name="Upcroft J.A."/>
            <person name="Upcroft P."/>
            <person name="White O."/>
            <person name="Salzberg S.L."/>
            <person name="Tang P."/>
            <person name="Chiu C.-H."/>
            <person name="Lee Y.-S."/>
            <person name="Embley T.M."/>
            <person name="Coombs G.H."/>
            <person name="Mottram J.C."/>
            <person name="Tachezy J."/>
            <person name="Fraser-Liggett C.M."/>
            <person name="Johnson P.J."/>
        </authorList>
    </citation>
    <scope>NUCLEOTIDE SEQUENCE [LARGE SCALE GENOMIC DNA]</scope>
    <source>
        <strain evidence="10">G3</strain>
    </source>
</reference>
<keyword evidence="4" id="KW-0256">Endoplasmic reticulum</keyword>
<dbReference type="Pfam" id="PF22898">
    <property type="entry name" value="NOMO1-like_1st"/>
    <property type="match status" value="1"/>
</dbReference>
<dbReference type="VEuPathDB" id="TrichDB:TVAG_133890"/>